<reference evidence="3" key="2">
    <citation type="journal article" date="2021" name="PeerJ">
        <title>Extensive microbial diversity within the chicken gut microbiome revealed by metagenomics and culture.</title>
        <authorList>
            <person name="Gilroy R."/>
            <person name="Ravi A."/>
            <person name="Getino M."/>
            <person name="Pursley I."/>
            <person name="Horton D.L."/>
            <person name="Alikhan N.F."/>
            <person name="Baker D."/>
            <person name="Gharbi K."/>
            <person name="Hall N."/>
            <person name="Watson M."/>
            <person name="Adriaenssens E.M."/>
            <person name="Foster-Nyarko E."/>
            <person name="Jarju S."/>
            <person name="Secka A."/>
            <person name="Antonio M."/>
            <person name="Oren A."/>
            <person name="Chaudhuri R.R."/>
            <person name="La Ragione R."/>
            <person name="Hildebrand F."/>
            <person name="Pallen M.J."/>
        </authorList>
    </citation>
    <scope>NUCLEOTIDE SEQUENCE</scope>
    <source>
        <strain evidence="3">11300</strain>
    </source>
</reference>
<dbReference type="Proteomes" id="UP000824091">
    <property type="component" value="Unassembled WGS sequence"/>
</dbReference>
<proteinExistence type="predicted"/>
<dbReference type="InterPro" id="IPR050072">
    <property type="entry name" value="Peptidase_M20A"/>
</dbReference>
<dbReference type="PANTHER" id="PTHR43808:SF31">
    <property type="entry name" value="N-ACETYL-L-CITRULLINE DEACETYLASE"/>
    <property type="match status" value="1"/>
</dbReference>
<evidence type="ECO:0000256" key="1">
    <source>
        <dbReference type="ARBA" id="ARBA00022723"/>
    </source>
</evidence>
<dbReference type="AlphaFoldDB" id="A0A9D1L7K8"/>
<dbReference type="InterPro" id="IPR036264">
    <property type="entry name" value="Bact_exopeptidase_dim_dom"/>
</dbReference>
<keyword evidence="2" id="KW-0378">Hydrolase</keyword>
<dbReference type="PANTHER" id="PTHR43808">
    <property type="entry name" value="ACETYLORNITHINE DEACETYLASE"/>
    <property type="match status" value="1"/>
</dbReference>
<gene>
    <name evidence="3" type="ORF">IAD16_06295</name>
</gene>
<dbReference type="InterPro" id="IPR002933">
    <property type="entry name" value="Peptidase_M20"/>
</dbReference>
<sequence>MKERLDNFIIENRDNILDDIAKLVNIESFCGDREHTAKALDHVLDRAREMGMKTMKSSKNDVGVVEIGQGDQIVGILTHVDVVGIGDITQWKYPPFEGRIADGYIWGRGTLDDKGPVIMMLYTLKALKDLGLTLNKRIWLIIGTAEEGVWTDMDTFKEEFEQPAFGFSPDGSFPIINREKGYCDIGLFFKEPDVNMIEELQGGDSPNSVPARASIKLKGRQENIYSGVASHSSVPGNGVNAIEKLAADQDMDFRFVRFIMDFLAGDPNGTKLGIDDPKYADNDVLDKTTVVPTIIRLKDGGVELTINMRLWFGVTREKVEGAFEKYADEYGYKADILDFHAPLEVPEDRDFLQAMARVYESFGLKNRFSTTLGTTYAKSMDNCVSWGPRFEDEPRVAHTENERMNIESILLAARIYLRYLATVAAGLEID</sequence>
<accession>A0A9D1L7K8</accession>
<name>A0A9D1L7K8_9FIRM</name>
<dbReference type="GO" id="GO:0008777">
    <property type="term" value="F:acetylornithine deacetylase activity"/>
    <property type="evidence" value="ECO:0007669"/>
    <property type="project" value="TreeGrafter"/>
</dbReference>
<dbReference type="SUPFAM" id="SSF55031">
    <property type="entry name" value="Bacterial exopeptidase dimerisation domain"/>
    <property type="match status" value="1"/>
</dbReference>
<dbReference type="GO" id="GO:0046872">
    <property type="term" value="F:metal ion binding"/>
    <property type="evidence" value="ECO:0007669"/>
    <property type="project" value="UniProtKB-KW"/>
</dbReference>
<evidence type="ECO:0000313" key="4">
    <source>
        <dbReference type="Proteomes" id="UP000824091"/>
    </source>
</evidence>
<keyword evidence="1" id="KW-0479">Metal-binding</keyword>
<comment type="caution">
    <text evidence="3">The sequence shown here is derived from an EMBL/GenBank/DDBJ whole genome shotgun (WGS) entry which is preliminary data.</text>
</comment>
<dbReference type="Gene3D" id="3.40.630.10">
    <property type="entry name" value="Zn peptidases"/>
    <property type="match status" value="2"/>
</dbReference>
<dbReference type="EMBL" id="DVMO01000092">
    <property type="protein sequence ID" value="HIU27969.1"/>
    <property type="molecule type" value="Genomic_DNA"/>
</dbReference>
<evidence type="ECO:0000313" key="3">
    <source>
        <dbReference type="EMBL" id="HIU27969.1"/>
    </source>
</evidence>
<protein>
    <submittedName>
        <fullName evidence="3">M20/M25/M40 family metallo-hydrolase</fullName>
    </submittedName>
</protein>
<dbReference type="GO" id="GO:0006526">
    <property type="term" value="P:L-arginine biosynthetic process"/>
    <property type="evidence" value="ECO:0007669"/>
    <property type="project" value="TreeGrafter"/>
</dbReference>
<dbReference type="Pfam" id="PF01546">
    <property type="entry name" value="Peptidase_M20"/>
    <property type="match status" value="1"/>
</dbReference>
<reference evidence="3" key="1">
    <citation type="submission" date="2020-10" db="EMBL/GenBank/DDBJ databases">
        <authorList>
            <person name="Gilroy R."/>
        </authorList>
    </citation>
    <scope>NUCLEOTIDE SEQUENCE</scope>
    <source>
        <strain evidence="3">11300</strain>
    </source>
</reference>
<dbReference type="SUPFAM" id="SSF53187">
    <property type="entry name" value="Zn-dependent exopeptidases"/>
    <property type="match status" value="1"/>
</dbReference>
<organism evidence="3 4">
    <name type="scientific">Candidatus Fimisoma avicola</name>
    <dbReference type="NCBI Taxonomy" id="2840826"/>
    <lineage>
        <taxon>Bacteria</taxon>
        <taxon>Bacillati</taxon>
        <taxon>Bacillota</taxon>
        <taxon>Clostridia</taxon>
        <taxon>Eubacteriales</taxon>
        <taxon>Candidatus Fimisoma</taxon>
    </lineage>
</organism>
<evidence type="ECO:0000256" key="2">
    <source>
        <dbReference type="ARBA" id="ARBA00022801"/>
    </source>
</evidence>